<dbReference type="Proteomes" id="UP000051952">
    <property type="component" value="Unassembled WGS sequence"/>
</dbReference>
<dbReference type="EMBL" id="CYKH01000142">
    <property type="protein sequence ID" value="CUE73046.1"/>
    <property type="molecule type" value="Genomic_DNA"/>
</dbReference>
<dbReference type="OMA" id="TRECLMR"/>
<accession>A0A0S4IMI7</accession>
<organism evidence="2 3">
    <name type="scientific">Bodo saltans</name>
    <name type="common">Flagellated protozoan</name>
    <dbReference type="NCBI Taxonomy" id="75058"/>
    <lineage>
        <taxon>Eukaryota</taxon>
        <taxon>Discoba</taxon>
        <taxon>Euglenozoa</taxon>
        <taxon>Kinetoplastea</taxon>
        <taxon>Metakinetoplastina</taxon>
        <taxon>Eubodonida</taxon>
        <taxon>Bodonidae</taxon>
        <taxon>Bodo</taxon>
    </lineage>
</organism>
<dbReference type="OrthoDB" id="275939at2759"/>
<evidence type="ECO:0000313" key="2">
    <source>
        <dbReference type="EMBL" id="CUE73046.1"/>
    </source>
</evidence>
<feature type="compositionally biased region" description="Polar residues" evidence="1">
    <location>
        <begin position="354"/>
        <end position="375"/>
    </location>
</feature>
<dbReference type="VEuPathDB" id="TriTrypDB:BSAL_54770"/>
<keyword evidence="3" id="KW-1185">Reference proteome</keyword>
<evidence type="ECO:0000313" key="3">
    <source>
        <dbReference type="Proteomes" id="UP000051952"/>
    </source>
</evidence>
<evidence type="ECO:0000256" key="1">
    <source>
        <dbReference type="SAM" id="MobiDB-lite"/>
    </source>
</evidence>
<dbReference type="AlphaFoldDB" id="A0A0S4IMI7"/>
<gene>
    <name evidence="2" type="ORF">BSAL_54770</name>
</gene>
<feature type="region of interest" description="Disordered" evidence="1">
    <location>
        <begin position="347"/>
        <end position="375"/>
    </location>
</feature>
<reference evidence="3" key="1">
    <citation type="submission" date="2015-09" db="EMBL/GenBank/DDBJ databases">
        <authorList>
            <consortium name="Pathogen Informatics"/>
        </authorList>
    </citation>
    <scope>NUCLEOTIDE SEQUENCE [LARGE SCALE GENOMIC DNA]</scope>
    <source>
        <strain evidence="3">Lake Konstanz</strain>
    </source>
</reference>
<sequence>MFRSSSERLATRTAGYVFWRQRNLIELEKSKRSYLLNEAPYPVAEIARRMVRVRSKFQATTDFHEQTLLRGEYKYFTGKLLDLRRAPLNDLIAYVETAAAFGFWDTSQIDRIVDELALHLESLTSHQAIHLLIAISGVRKHQSHLYQSVAASLLPRVDDMAFEDALLLTKACEIDDPPPLLEALFARIAVDLERVDPKAAVVILSSMTCVSKSVQLHYEVMVQELKAIIVDELQQTNYSTDKRSRSPASSGGDVTLLEIATVAEALVTLETFDLTTRECLMRAFLFRLNDACPRSLAMMFYACDSSDLARAAEGRVLHHLLRYSTAELYALTKVYVNALDAVSQLVTRRHQRRAPTNPSSATTDPPQTTMAASPLAVTTTSQTSLLEDLEDDLTPLLATSEERRAAEVHQKDLAAVVRELMAQVLLHAESSTVHAEPAVHLGLLRCCAEIQEYVDLVGGVVALKQTVHALCARIVSSAREMSVDELMEFIILSSRLGTVALHASVVSSMDILRARISVAAHHMTTATTAKADQTFVITSADAAVLFNTLNQLTGLNVLQRRKLDGDILPLLRKRVGEDDVAFLRF</sequence>
<protein>
    <submittedName>
        <fullName evidence="2">Uncharacterized protein</fullName>
    </submittedName>
</protein>
<name>A0A0S4IMI7_BODSA</name>
<proteinExistence type="predicted"/>